<dbReference type="SUPFAM" id="SSF46626">
    <property type="entry name" value="Cytochrome c"/>
    <property type="match status" value="1"/>
</dbReference>
<evidence type="ECO:0000313" key="5">
    <source>
        <dbReference type="EMBL" id="TWU60327.1"/>
    </source>
</evidence>
<feature type="chain" id="PRO_5022844277" evidence="1">
    <location>
        <begin position="25"/>
        <end position="1172"/>
    </location>
</feature>
<dbReference type="InterPro" id="IPR011429">
    <property type="entry name" value="Cyt_c_Planctomycete-type"/>
</dbReference>
<reference evidence="5 6" key="1">
    <citation type="submission" date="2019-02" db="EMBL/GenBank/DDBJ databases">
        <title>Deep-cultivation of Planctomycetes and their phenomic and genomic characterization uncovers novel biology.</title>
        <authorList>
            <person name="Wiegand S."/>
            <person name="Jogler M."/>
            <person name="Boedeker C."/>
            <person name="Pinto D."/>
            <person name="Vollmers J."/>
            <person name="Rivas-Marin E."/>
            <person name="Kohn T."/>
            <person name="Peeters S.H."/>
            <person name="Heuer A."/>
            <person name="Rast P."/>
            <person name="Oberbeckmann S."/>
            <person name="Bunk B."/>
            <person name="Jeske O."/>
            <person name="Meyerdierks A."/>
            <person name="Storesund J.E."/>
            <person name="Kallscheuer N."/>
            <person name="Luecker S."/>
            <person name="Lage O.M."/>
            <person name="Pohl T."/>
            <person name="Merkel B.J."/>
            <person name="Hornburger P."/>
            <person name="Mueller R.-W."/>
            <person name="Bruemmer F."/>
            <person name="Labrenz M."/>
            <person name="Spormann A.M."/>
            <person name="Op Den Camp H."/>
            <person name="Overmann J."/>
            <person name="Amann R."/>
            <person name="Jetten M.S.M."/>
            <person name="Mascher T."/>
            <person name="Medema M.H."/>
            <person name="Devos D.P."/>
            <person name="Kaster A.-K."/>
            <person name="Ovreas L."/>
            <person name="Rohde M."/>
            <person name="Galperin M.Y."/>
            <person name="Jogler C."/>
        </authorList>
    </citation>
    <scope>NUCLEOTIDE SEQUENCE [LARGE SCALE GENOMIC DNA]</scope>
    <source>
        <strain evidence="5 6">Poly51</strain>
    </source>
</reference>
<dbReference type="RefSeq" id="WP_146454046.1">
    <property type="nucleotide sequence ID" value="NZ_SJPW01000001.1"/>
</dbReference>
<organism evidence="5 6">
    <name type="scientific">Rubripirellula tenax</name>
    <dbReference type="NCBI Taxonomy" id="2528015"/>
    <lineage>
        <taxon>Bacteria</taxon>
        <taxon>Pseudomonadati</taxon>
        <taxon>Planctomycetota</taxon>
        <taxon>Planctomycetia</taxon>
        <taxon>Pirellulales</taxon>
        <taxon>Pirellulaceae</taxon>
        <taxon>Rubripirellula</taxon>
    </lineage>
</organism>
<feature type="domain" description="DUF1553" evidence="3">
    <location>
        <begin position="866"/>
        <end position="1127"/>
    </location>
</feature>
<feature type="domain" description="Cytochrome C Planctomycete-type" evidence="4">
    <location>
        <begin position="43"/>
        <end position="97"/>
    </location>
</feature>
<dbReference type="EMBL" id="SJPW01000001">
    <property type="protein sequence ID" value="TWU60327.1"/>
    <property type="molecule type" value="Genomic_DNA"/>
</dbReference>
<sequence precursor="true">MPDRFVRVSATIVFLILVGGSENAAANDVDFARDIRPILSDHCFACHGPDEAERAADLRLDTADGLAAVVDSDDVDASEMLRRIVSDDVDEVMPPPEYHKPLTEDQRTMLRTWIVDGAQFQSHWAFVAPQVPSETSQTIASGAKQIDGFIEAAVAEAGLTVNDRADRRTLLRRVCLDLTGLPPTREQIDAFVNDTSPDAYSNLVDRLLQSRHFGQHVGRYWLDLVRYGDTHGLHLDNFREMWSYRDWVIDAINANMPFDQFITHQLAGDLLPDATDKERIASGFNRLNVSTSEGGSIYDEVFARNCIDRTDAFGTIFLGLTTGCAVCHDHKFDPISQRDYYSLLSFFNSLDGKALDGNAKDHPPSLKVPSPEQVTMLAEYKELLTSLEAEKEGPIPSIDEAQATWEQSLSSDKVTKFESLHPTEVVSESGATMKALPDGTVELVGDPSAKDVTVIVASIPSGIQWQTIYLEAIVDDPEGRAGASTNGNAVLSEITVETTDASASGQWIQVPIAGGFADIEQDGDGFAFSNAIDGKLDADKGWAIAGHEKTGGRSAWLSAPSLIADGADAKIRVTLKYQSKFAGHQFRKVRLSLSDAAASVPPSQQVKRGGIHVVGPFPIETPNPGYNKSYASQQKAFNADEVFEYEERSYRWQHRGDLNEVEVNPLPTIDDRLSVTLMHQTIQSPRDQSITLLIGADDGHVVYLGDKEVGRRKGAGKHDPLRHEYELPLKKGDNDLYIKLVNHAGENEWTYAFRSPAIRVPEHLRQLVKTPVDQRSDDVRTSLGKYFRKVACLHPDWLALIDQERGTRSALEKLEGEIPTTLVWKELAEPRQAHLLLRGQYDQPGDEVPRATPSFLPPFPDDAPKDRLGLAKWLTLPEHPLTARVAVNRFWQQVFGIGLVKTSEDFGSQGQPPSHPELLNWLAVDFQANGWDVKRLLKTLVMTDAYQRSAKVVDGMLRIDPNNRLLARGPRHRLDAEVLRDQSLALAGLLVDTEGGPSVKPPQPAGLWEAVGYSGSNTVNFKADEGEKVNRRSLYIFWKRTSAPPQMSTLDAPSRESCTARRERTNTPLQALLLMNEEQYLASAKMLARRAMTEPKVDNEADRIRWAFETVTARLPSTEEADEMLTLVEDMAAYYDQHPELAVKLTGQSDVREAAWTILASTLLNLDETVTK</sequence>
<evidence type="ECO:0000313" key="6">
    <source>
        <dbReference type="Proteomes" id="UP000318288"/>
    </source>
</evidence>
<feature type="domain" description="DUF1549" evidence="2">
    <location>
        <begin position="145"/>
        <end position="350"/>
    </location>
</feature>
<dbReference type="PANTHER" id="PTHR35889">
    <property type="entry name" value="CYCLOINULO-OLIGOSACCHARIDE FRUCTANOTRANSFERASE-RELATED"/>
    <property type="match status" value="1"/>
</dbReference>
<dbReference type="OrthoDB" id="127107at2"/>
<dbReference type="InterPro" id="IPR036909">
    <property type="entry name" value="Cyt_c-like_dom_sf"/>
</dbReference>
<dbReference type="AlphaFoldDB" id="A0A5C6FJP8"/>
<evidence type="ECO:0000259" key="2">
    <source>
        <dbReference type="Pfam" id="PF07583"/>
    </source>
</evidence>
<dbReference type="Pfam" id="PF07635">
    <property type="entry name" value="PSCyt1"/>
    <property type="match status" value="1"/>
</dbReference>
<dbReference type="InterPro" id="IPR022655">
    <property type="entry name" value="DUF1553"/>
</dbReference>
<dbReference type="Pfam" id="PF07587">
    <property type="entry name" value="PSD1"/>
    <property type="match status" value="1"/>
</dbReference>
<evidence type="ECO:0000256" key="1">
    <source>
        <dbReference type="SAM" id="SignalP"/>
    </source>
</evidence>
<evidence type="ECO:0000259" key="4">
    <source>
        <dbReference type="Pfam" id="PF07635"/>
    </source>
</evidence>
<protein>
    <submittedName>
        <fullName evidence="5">Planctomycete cytochrome C</fullName>
    </submittedName>
</protein>
<comment type="caution">
    <text evidence="5">The sequence shown here is derived from an EMBL/GenBank/DDBJ whole genome shotgun (WGS) entry which is preliminary data.</text>
</comment>
<dbReference type="GO" id="GO:0009055">
    <property type="term" value="F:electron transfer activity"/>
    <property type="evidence" value="ECO:0007669"/>
    <property type="project" value="InterPro"/>
</dbReference>
<name>A0A5C6FJP8_9BACT</name>
<evidence type="ECO:0000259" key="3">
    <source>
        <dbReference type="Pfam" id="PF07587"/>
    </source>
</evidence>
<gene>
    <name evidence="5" type="ORF">Poly51_06020</name>
</gene>
<dbReference type="Pfam" id="PF07583">
    <property type="entry name" value="PSCyt2"/>
    <property type="match status" value="1"/>
</dbReference>
<proteinExistence type="predicted"/>
<keyword evidence="6" id="KW-1185">Reference proteome</keyword>
<dbReference type="Proteomes" id="UP000318288">
    <property type="component" value="Unassembled WGS sequence"/>
</dbReference>
<feature type="signal peptide" evidence="1">
    <location>
        <begin position="1"/>
        <end position="24"/>
    </location>
</feature>
<dbReference type="InterPro" id="IPR011444">
    <property type="entry name" value="DUF1549"/>
</dbReference>
<dbReference type="GO" id="GO:0020037">
    <property type="term" value="F:heme binding"/>
    <property type="evidence" value="ECO:0007669"/>
    <property type="project" value="InterPro"/>
</dbReference>
<accession>A0A5C6FJP8</accession>
<dbReference type="PANTHER" id="PTHR35889:SF3">
    <property type="entry name" value="F-BOX DOMAIN-CONTAINING PROTEIN"/>
    <property type="match status" value="1"/>
</dbReference>
<keyword evidence="1" id="KW-0732">Signal</keyword>